<organism evidence="2 3">
    <name type="scientific">Noviluteimonas lactosilytica</name>
    <dbReference type="NCBI Taxonomy" id="2888523"/>
    <lineage>
        <taxon>Bacteria</taxon>
        <taxon>Pseudomonadati</taxon>
        <taxon>Pseudomonadota</taxon>
        <taxon>Gammaproteobacteria</taxon>
        <taxon>Lysobacterales</taxon>
        <taxon>Lysobacteraceae</taxon>
        <taxon>Noviluteimonas</taxon>
    </lineage>
</organism>
<comment type="caution">
    <text evidence="2">The sequence shown here is derived from an EMBL/GenBank/DDBJ whole genome shotgun (WGS) entry which is preliminary data.</text>
</comment>
<sequence length="304" mass="33719">MNANDVIESYVADVIRRVPLKERNDIGFELHTLLTEMLDARAQAAGKPADDAMVLAMLREFGAPADIAARYRAPGFVIIPPEQTRSFAWLSLTGIVLQWAVTLPRVSDDDYTITHWWLTWGLGAFWWPGFMAMMSLLVAWIGQWRSGEAPWSPRDVDPDRVNRGAMAVGVVSYALAVAMMIAMPSITAQLPAPFPRIFEFAPGFLATRAWVVVALWLAGLAMLTAVLSKGRWTRTTRRMEIGFSIAWLVVLGWLISSEMFVQPATNEGARFGLGIVMLIVIIGLGVSLFRMRPGLHAPKIATRH</sequence>
<reference evidence="2" key="1">
    <citation type="submission" date="2021-10" db="EMBL/GenBank/DDBJ databases">
        <authorList>
            <person name="Lyu M."/>
            <person name="Wang X."/>
            <person name="Meng X."/>
            <person name="Xu K."/>
        </authorList>
    </citation>
    <scope>NUCLEOTIDE SEQUENCE</scope>
    <source>
        <strain evidence="2">A6</strain>
    </source>
</reference>
<feature type="transmembrane region" description="Helical" evidence="1">
    <location>
        <begin position="268"/>
        <end position="289"/>
    </location>
</feature>
<proteinExistence type="predicted"/>
<feature type="transmembrane region" description="Helical" evidence="1">
    <location>
        <begin position="207"/>
        <end position="227"/>
    </location>
</feature>
<name>A0ABS8JL90_9GAMM</name>
<feature type="transmembrane region" description="Helical" evidence="1">
    <location>
        <begin position="239"/>
        <end position="256"/>
    </location>
</feature>
<evidence type="ECO:0000256" key="1">
    <source>
        <dbReference type="SAM" id="Phobius"/>
    </source>
</evidence>
<feature type="transmembrane region" description="Helical" evidence="1">
    <location>
        <begin position="124"/>
        <end position="144"/>
    </location>
</feature>
<keyword evidence="3" id="KW-1185">Reference proteome</keyword>
<dbReference type="RefSeq" id="WP_230528156.1">
    <property type="nucleotide sequence ID" value="NZ_JAJGAK010000004.1"/>
</dbReference>
<dbReference type="EMBL" id="JAJGAK010000004">
    <property type="protein sequence ID" value="MCC8364364.1"/>
    <property type="molecule type" value="Genomic_DNA"/>
</dbReference>
<keyword evidence="1" id="KW-1133">Transmembrane helix</keyword>
<feature type="transmembrane region" description="Helical" evidence="1">
    <location>
        <begin position="87"/>
        <end position="104"/>
    </location>
</feature>
<feature type="transmembrane region" description="Helical" evidence="1">
    <location>
        <begin position="165"/>
        <end position="187"/>
    </location>
</feature>
<evidence type="ECO:0000313" key="3">
    <source>
        <dbReference type="Proteomes" id="UP001165293"/>
    </source>
</evidence>
<evidence type="ECO:0000313" key="2">
    <source>
        <dbReference type="EMBL" id="MCC8364364.1"/>
    </source>
</evidence>
<dbReference type="Proteomes" id="UP001165293">
    <property type="component" value="Unassembled WGS sequence"/>
</dbReference>
<protein>
    <submittedName>
        <fullName evidence="2">Uncharacterized protein</fullName>
    </submittedName>
</protein>
<keyword evidence="1" id="KW-0472">Membrane</keyword>
<accession>A0ABS8JL90</accession>
<keyword evidence="1" id="KW-0812">Transmembrane</keyword>
<gene>
    <name evidence="2" type="ORF">LK996_14925</name>
</gene>